<proteinExistence type="predicted"/>
<organism evidence="2 3">
    <name type="scientific">Henosepilachna vigintioctopunctata</name>
    <dbReference type="NCBI Taxonomy" id="420089"/>
    <lineage>
        <taxon>Eukaryota</taxon>
        <taxon>Metazoa</taxon>
        <taxon>Ecdysozoa</taxon>
        <taxon>Arthropoda</taxon>
        <taxon>Hexapoda</taxon>
        <taxon>Insecta</taxon>
        <taxon>Pterygota</taxon>
        <taxon>Neoptera</taxon>
        <taxon>Endopterygota</taxon>
        <taxon>Coleoptera</taxon>
        <taxon>Polyphaga</taxon>
        <taxon>Cucujiformia</taxon>
        <taxon>Coccinelloidea</taxon>
        <taxon>Coccinellidae</taxon>
        <taxon>Epilachninae</taxon>
        <taxon>Epilachnini</taxon>
        <taxon>Henosepilachna</taxon>
    </lineage>
</organism>
<dbReference type="InterPro" id="IPR036865">
    <property type="entry name" value="CRAL-TRIO_dom_sf"/>
</dbReference>
<accession>A0AAW1TSI9</accession>
<dbReference type="CDD" id="cd00170">
    <property type="entry name" value="SEC14"/>
    <property type="match status" value="1"/>
</dbReference>
<dbReference type="GO" id="GO:0016020">
    <property type="term" value="C:membrane"/>
    <property type="evidence" value="ECO:0007669"/>
    <property type="project" value="TreeGrafter"/>
</dbReference>
<protein>
    <recommendedName>
        <fullName evidence="1">CRAL-TRIO domain-containing protein</fullName>
    </recommendedName>
</protein>
<comment type="caution">
    <text evidence="2">The sequence shown here is derived from an EMBL/GenBank/DDBJ whole genome shotgun (WGS) entry which is preliminary data.</text>
</comment>
<feature type="domain" description="CRAL-TRIO" evidence="1">
    <location>
        <begin position="107"/>
        <end position="245"/>
    </location>
</feature>
<dbReference type="PRINTS" id="PR00180">
    <property type="entry name" value="CRETINALDHBP"/>
</dbReference>
<dbReference type="Proteomes" id="UP001431783">
    <property type="component" value="Unassembled WGS sequence"/>
</dbReference>
<evidence type="ECO:0000313" key="3">
    <source>
        <dbReference type="Proteomes" id="UP001431783"/>
    </source>
</evidence>
<keyword evidence="3" id="KW-1185">Reference proteome</keyword>
<dbReference type="SUPFAM" id="SSF46938">
    <property type="entry name" value="CRAL/TRIO N-terminal domain"/>
    <property type="match status" value="1"/>
</dbReference>
<dbReference type="PANTHER" id="PTHR10174:SF222">
    <property type="entry name" value="GH10083P-RELATED"/>
    <property type="match status" value="1"/>
</dbReference>
<dbReference type="GO" id="GO:1902936">
    <property type="term" value="F:phosphatidylinositol bisphosphate binding"/>
    <property type="evidence" value="ECO:0007669"/>
    <property type="project" value="TreeGrafter"/>
</dbReference>
<dbReference type="InterPro" id="IPR001251">
    <property type="entry name" value="CRAL-TRIO_dom"/>
</dbReference>
<sequence>MDFTYLRNDRSKVLAFCEKSEQDMKDYFDILRTWMKKQLHIPSELLSDEFLEIYVTKNKFSIEKVKTKIENYCTMKNEPRKKMLLENYSLTPSKEPQFYIPMPELTDDLYRVFIAKVWDEHKYDMASEHSNLLILREFCSRYDYNLGEIYILDLSEISAMQIISKLRVNILAEGVEMILNAHSARIKEVHIINPIGPTLLNLVKPFLPSKIGKRLFIHENADMVSKLVAAKCLPKDYGGDQKSLKEFLIDLDEVYERNIENIRQYVNTTAREELRQKVSISQEMQGTFKKLNID</sequence>
<dbReference type="PROSITE" id="PS50191">
    <property type="entry name" value="CRAL_TRIO"/>
    <property type="match status" value="1"/>
</dbReference>
<evidence type="ECO:0000313" key="2">
    <source>
        <dbReference type="EMBL" id="KAK9873310.1"/>
    </source>
</evidence>
<dbReference type="SUPFAM" id="SSF52087">
    <property type="entry name" value="CRAL/TRIO domain"/>
    <property type="match status" value="1"/>
</dbReference>
<dbReference type="AlphaFoldDB" id="A0AAW1TSI9"/>
<gene>
    <name evidence="2" type="ORF">WA026_021801</name>
</gene>
<reference evidence="2 3" key="1">
    <citation type="submission" date="2023-03" db="EMBL/GenBank/DDBJ databases">
        <title>Genome insight into feeding habits of ladybird beetles.</title>
        <authorList>
            <person name="Li H.-S."/>
            <person name="Huang Y.-H."/>
            <person name="Pang H."/>
        </authorList>
    </citation>
    <scope>NUCLEOTIDE SEQUENCE [LARGE SCALE GENOMIC DNA]</scope>
    <source>
        <strain evidence="2">SYSU_2023b</strain>
        <tissue evidence="2">Whole body</tissue>
    </source>
</reference>
<dbReference type="InterPro" id="IPR036273">
    <property type="entry name" value="CRAL/TRIO_N_dom_sf"/>
</dbReference>
<dbReference type="Pfam" id="PF00650">
    <property type="entry name" value="CRAL_TRIO"/>
    <property type="match status" value="1"/>
</dbReference>
<dbReference type="PANTHER" id="PTHR10174">
    <property type="entry name" value="ALPHA-TOCOPHEROL TRANSFER PROTEIN-RELATED"/>
    <property type="match status" value="1"/>
</dbReference>
<evidence type="ECO:0000259" key="1">
    <source>
        <dbReference type="PROSITE" id="PS50191"/>
    </source>
</evidence>
<dbReference type="EMBL" id="JARQZJ010000017">
    <property type="protein sequence ID" value="KAK9873310.1"/>
    <property type="molecule type" value="Genomic_DNA"/>
</dbReference>
<name>A0AAW1TSI9_9CUCU</name>
<dbReference type="Gene3D" id="3.40.525.10">
    <property type="entry name" value="CRAL-TRIO lipid binding domain"/>
    <property type="match status" value="1"/>
</dbReference>